<dbReference type="PANTHER" id="PTHR43649">
    <property type="entry name" value="ARABINOSE-BINDING PROTEIN-RELATED"/>
    <property type="match status" value="1"/>
</dbReference>
<feature type="chain" id="PRO_5024363390" evidence="1">
    <location>
        <begin position="31"/>
        <end position="482"/>
    </location>
</feature>
<organism evidence="2 3">
    <name type="scientific">Gracilibacillus salitolerans</name>
    <dbReference type="NCBI Taxonomy" id="2663022"/>
    <lineage>
        <taxon>Bacteria</taxon>
        <taxon>Bacillati</taxon>
        <taxon>Bacillota</taxon>
        <taxon>Bacilli</taxon>
        <taxon>Bacillales</taxon>
        <taxon>Bacillaceae</taxon>
        <taxon>Gracilibacillus</taxon>
    </lineage>
</organism>
<dbReference type="Pfam" id="PF01547">
    <property type="entry name" value="SBP_bac_1"/>
    <property type="match status" value="1"/>
</dbReference>
<dbReference type="SUPFAM" id="SSF53850">
    <property type="entry name" value="Periplasmic binding protein-like II"/>
    <property type="match status" value="1"/>
</dbReference>
<dbReference type="Gene3D" id="3.40.190.10">
    <property type="entry name" value="Periplasmic binding protein-like II"/>
    <property type="match status" value="1"/>
</dbReference>
<keyword evidence="3" id="KW-1185">Reference proteome</keyword>
<evidence type="ECO:0000256" key="1">
    <source>
        <dbReference type="SAM" id="SignalP"/>
    </source>
</evidence>
<name>A0A5Q2TLW1_9BACI</name>
<evidence type="ECO:0000313" key="2">
    <source>
        <dbReference type="EMBL" id="QGH35959.1"/>
    </source>
</evidence>
<proteinExistence type="predicted"/>
<dbReference type="InterPro" id="IPR006059">
    <property type="entry name" value="SBP"/>
</dbReference>
<evidence type="ECO:0000313" key="3">
    <source>
        <dbReference type="Proteomes" id="UP000339690"/>
    </source>
</evidence>
<dbReference type="InterPro" id="IPR050490">
    <property type="entry name" value="Bact_solute-bd_prot1"/>
</dbReference>
<dbReference type="Proteomes" id="UP000339690">
    <property type="component" value="Chromosome"/>
</dbReference>
<keyword evidence="1" id="KW-0732">Signal</keyword>
<gene>
    <name evidence="2" type="ORF">GI584_18715</name>
</gene>
<dbReference type="PROSITE" id="PS51257">
    <property type="entry name" value="PROKAR_LIPOPROTEIN"/>
    <property type="match status" value="1"/>
</dbReference>
<dbReference type="KEGG" id="grc:GI584_18715"/>
<accession>A0A5Q2TLW1</accession>
<dbReference type="AlphaFoldDB" id="A0A5Q2TLW1"/>
<dbReference type="EMBL" id="CP045915">
    <property type="protein sequence ID" value="QGH35959.1"/>
    <property type="molecule type" value="Genomic_DNA"/>
</dbReference>
<protein>
    <submittedName>
        <fullName evidence="2">Extracellular solute-binding protein</fullName>
    </submittedName>
</protein>
<dbReference type="PANTHER" id="PTHR43649:SF12">
    <property type="entry name" value="DIACETYLCHITOBIOSE BINDING PROTEIN DASA"/>
    <property type="match status" value="1"/>
</dbReference>
<reference evidence="2 3" key="1">
    <citation type="submission" date="2019-11" db="EMBL/GenBank/DDBJ databases">
        <title>Gracilibacillus salitolerans sp. nov., a moderate halophile isolated from a saline soil in northwest China.</title>
        <authorList>
            <person name="Gan L."/>
        </authorList>
    </citation>
    <scope>NUCLEOTIDE SEQUENCE [LARGE SCALE GENOMIC DNA]</scope>
    <source>
        <strain evidence="2 3">SCU50</strain>
    </source>
</reference>
<feature type="signal peptide" evidence="1">
    <location>
        <begin position="1"/>
        <end position="30"/>
    </location>
</feature>
<sequence>MGETSMKKISKFMFSLLAVLLLLSACNSDEEDTDSGSEDEDGVTLTFWNRYPELRGGFEDLIEQFEAEHPGINIEKQEVPEPETQLRTALSEGDLPDMWTNIVELAELIEVDAVKNLDEIFTDEVKGQFQEGTWFENGTTADSSVYGFPLASARSKAMIMYYNKDVFDMLGLTEGDIPQSWEEFKELGQTIVDDSGGAVYPIVWNNPGWANEQLVSMMGTAITPEVPWQENYKEGVPQVLTEGKVESAKFLKELLDEGLMAPQSVEIGLGEAEATFSVGQSAFLWSGDWVGRQLFVETEFENWGVAPLPTKDGNPYYYHAGSEATSIRVNNETEHWEEVKTFLEYSLEHLHEVVYVNTGAGLPAKEDVGGEPPFEQYNDILELENELAIPVPKPAEFNSEVVEFNKAYRNKLEVGGIGDVVVGYITGNISDLEAEIEQIDQEMKDAFFETLDEFSEVSQDDYIYPNWEPFAPYTIEKYDELR</sequence>